<dbReference type="RefSeq" id="WP_220609808.1">
    <property type="nucleotide sequence ID" value="NZ_CP080598.1"/>
</dbReference>
<name>A0ABX8WZE4_9CYAN</name>
<dbReference type="EMBL" id="CP080598">
    <property type="protein sequence ID" value="QYX31815.1"/>
    <property type="molecule type" value="Genomic_DNA"/>
</dbReference>
<gene>
    <name evidence="1" type="ORF">K2F26_24140</name>
</gene>
<proteinExistence type="predicted"/>
<keyword evidence="2" id="KW-1185">Reference proteome</keyword>
<protein>
    <submittedName>
        <fullName evidence="1">Uncharacterized protein</fullName>
    </submittedName>
</protein>
<evidence type="ECO:0000313" key="1">
    <source>
        <dbReference type="EMBL" id="QYX31815.1"/>
    </source>
</evidence>
<reference evidence="1 2" key="1">
    <citation type="journal article" date="2022" name="J. Am. Chem. Soc.">
        <title>Biosynthesis of Guanitoxin Enables Global Environmental Detection in Freshwater Cyanobacteria.</title>
        <authorList>
            <person name="Lima S.T."/>
            <person name="Fallon T.R."/>
            <person name="Cordoza J.L."/>
            <person name="Chekan J.R."/>
            <person name="Delbaje E."/>
            <person name="Hopiavuori A.R."/>
            <person name="Alvarenga D.O."/>
            <person name="Wood S.M."/>
            <person name="Luhavaya H."/>
            <person name="Baumgartner J.T."/>
            <person name="Dorr F.A."/>
            <person name="Etchegaray A."/>
            <person name="Pinto E."/>
            <person name="McKinnie S.M.K."/>
            <person name="Fiore M.F."/>
            <person name="Moore B.S."/>
        </authorList>
    </citation>
    <scope>NUCLEOTIDE SEQUENCE [LARGE SCALE GENOMIC DNA]</scope>
    <source>
        <strain evidence="1 2">ITEP-024</strain>
    </source>
</reference>
<accession>A0ABX8WZE4</accession>
<sequence>MNDKFTLIAAATGGLMLSVALSGILKGSPVTNIQNLSMSTNQITHVQIASKKS</sequence>
<dbReference type="Proteomes" id="UP000826540">
    <property type="component" value="Chromosome"/>
</dbReference>
<organism evidence="1 2">
    <name type="scientific">Sphaerospermopsis torques-reginae ITEP-024</name>
    <dbReference type="NCBI Taxonomy" id="984208"/>
    <lineage>
        <taxon>Bacteria</taxon>
        <taxon>Bacillati</taxon>
        <taxon>Cyanobacteriota</taxon>
        <taxon>Cyanophyceae</taxon>
        <taxon>Nostocales</taxon>
        <taxon>Aphanizomenonaceae</taxon>
        <taxon>Sphaerospermopsis</taxon>
        <taxon>Sphaerospermopsis torques-reginae</taxon>
    </lineage>
</organism>
<evidence type="ECO:0000313" key="2">
    <source>
        <dbReference type="Proteomes" id="UP000826540"/>
    </source>
</evidence>